<dbReference type="Pfam" id="PF00801">
    <property type="entry name" value="PKD"/>
    <property type="match status" value="1"/>
</dbReference>
<dbReference type="SUPFAM" id="SSF49299">
    <property type="entry name" value="PKD domain"/>
    <property type="match status" value="1"/>
</dbReference>
<evidence type="ECO:0000313" key="3">
    <source>
        <dbReference type="Proteomes" id="UP000479226"/>
    </source>
</evidence>
<dbReference type="InterPro" id="IPR013783">
    <property type="entry name" value="Ig-like_fold"/>
</dbReference>
<evidence type="ECO:0000313" key="2">
    <source>
        <dbReference type="EMBL" id="NGN82964.1"/>
    </source>
</evidence>
<dbReference type="Gene3D" id="2.60.40.10">
    <property type="entry name" value="Immunoglobulins"/>
    <property type="match status" value="1"/>
</dbReference>
<proteinExistence type="predicted"/>
<keyword evidence="3" id="KW-1185">Reference proteome</keyword>
<organism evidence="2 3">
    <name type="scientific">Arthrobacter silviterrae</name>
    <dbReference type="NCBI Taxonomy" id="2026658"/>
    <lineage>
        <taxon>Bacteria</taxon>
        <taxon>Bacillati</taxon>
        <taxon>Actinomycetota</taxon>
        <taxon>Actinomycetes</taxon>
        <taxon>Micrococcales</taxon>
        <taxon>Micrococcaceae</taxon>
        <taxon>Arthrobacter</taxon>
    </lineage>
</organism>
<protein>
    <recommendedName>
        <fullName evidence="1">PKD domain-containing protein</fullName>
    </recommendedName>
</protein>
<name>A0ABX0D7T7_9MICC</name>
<accession>A0ABX0D7T7</accession>
<evidence type="ECO:0000259" key="1">
    <source>
        <dbReference type="PROSITE" id="PS50093"/>
    </source>
</evidence>
<dbReference type="PROSITE" id="PS50093">
    <property type="entry name" value="PKD"/>
    <property type="match status" value="1"/>
</dbReference>
<dbReference type="Proteomes" id="UP000479226">
    <property type="component" value="Unassembled WGS sequence"/>
</dbReference>
<gene>
    <name evidence="2" type="ORF">G6N77_05730</name>
</gene>
<sequence>MWWYHSLRGKKTPVWAFDSGPTCIYDEKPIDVLKEIAARIEHEFKQLPVAPATIGSQPGPHTLRGNNTNFYANATEQTFNITLLGQKVHITATTTTYTWNYGDGTTLGPTPSHGAPLPDDRIGEQTKTSHAYTTTGKYTITLTTHYTGTYTVNNGPTLPIPGQVNIPSPPLHLTVWRAITRNYADNCNQNPTGTGC</sequence>
<comment type="caution">
    <text evidence="2">The sequence shown here is derived from an EMBL/GenBank/DDBJ whole genome shotgun (WGS) entry which is preliminary data.</text>
</comment>
<dbReference type="EMBL" id="JAAKZI010000007">
    <property type="protein sequence ID" value="NGN82964.1"/>
    <property type="molecule type" value="Genomic_DNA"/>
</dbReference>
<dbReference type="InterPro" id="IPR000601">
    <property type="entry name" value="PKD_dom"/>
</dbReference>
<feature type="domain" description="PKD" evidence="1">
    <location>
        <begin position="91"/>
        <end position="143"/>
    </location>
</feature>
<dbReference type="InterPro" id="IPR035986">
    <property type="entry name" value="PKD_dom_sf"/>
</dbReference>
<reference evidence="2 3" key="1">
    <citation type="submission" date="2020-02" db="EMBL/GenBank/DDBJ databases">
        <title>Genome sequence of the type strain DSM 27180 of Arthrobacter silviterrae.</title>
        <authorList>
            <person name="Gao J."/>
            <person name="Sun J."/>
        </authorList>
    </citation>
    <scope>NUCLEOTIDE SEQUENCE [LARGE SCALE GENOMIC DNA]</scope>
    <source>
        <strain evidence="2 3">DSM 27180</strain>
    </source>
</reference>